<comment type="similarity">
    <text evidence="3 15">Belongs to the CDP-alcohol phosphatidyltransferase class-I family.</text>
</comment>
<sequence>MNVKPESDRFWTWSNVVSLVRLVMTVPVVMAMMDGHNLVAFVLCWIAAFTDYLDGRVARATGTVSEWGKVIDPVADKVFVGAVVVVLLWQHLLPLWFVVAVVARDVVIVIGGFVARRYTPVVLPSLMSGKLAVTAIALTGVIAMMEWTLARDIGIVLSCIMMLVSLWAYGKRLYGIIR</sequence>
<reference evidence="17 18" key="1">
    <citation type="submission" date="2016-09" db="EMBL/GenBank/DDBJ databases">
        <title>Genome-resolved meta-omics ties microbial dynamics to process performance in biotechnology for thiocyanate degradation.</title>
        <authorList>
            <person name="Kantor R.S."/>
            <person name="Huddy R.J."/>
            <person name="Iyer R."/>
            <person name="Thomas B.C."/>
            <person name="Brown C.T."/>
            <person name="Anantharaman K."/>
            <person name="Tringe S."/>
            <person name="Hettich R.L."/>
            <person name="Harrison S.T."/>
            <person name="Banfield J.F."/>
        </authorList>
    </citation>
    <scope>NUCLEOTIDE SEQUENCE [LARGE SCALE GENOMIC DNA]</scope>
    <source>
        <strain evidence="17">59-99</strain>
    </source>
</reference>
<feature type="transmembrane region" description="Helical" evidence="16">
    <location>
        <begin position="70"/>
        <end position="89"/>
    </location>
</feature>
<dbReference type="PIRSF" id="PIRSF000847">
    <property type="entry name" value="Phos_ph_gly_syn"/>
    <property type="match status" value="1"/>
</dbReference>
<dbReference type="InterPro" id="IPR048254">
    <property type="entry name" value="CDP_ALCOHOL_P_TRANSF_CS"/>
</dbReference>
<evidence type="ECO:0000256" key="3">
    <source>
        <dbReference type="ARBA" id="ARBA00010441"/>
    </source>
</evidence>
<dbReference type="PANTHER" id="PTHR14269">
    <property type="entry name" value="CDP-DIACYLGLYCEROL--GLYCEROL-3-PHOSPHATE 3-PHOSPHATIDYLTRANSFERASE-RELATED"/>
    <property type="match status" value="1"/>
</dbReference>
<comment type="subcellular location">
    <subcellularLocation>
        <location evidence="1">Membrane</location>
        <topology evidence="1">Multi-pass membrane protein</topology>
    </subcellularLocation>
</comment>
<evidence type="ECO:0000256" key="6">
    <source>
        <dbReference type="ARBA" id="ARBA00022516"/>
    </source>
</evidence>
<dbReference type="PANTHER" id="PTHR14269:SF11">
    <property type="entry name" value="CDP-DIACYLGLYCEROL--GLYCEROL-3-PHOSPHATE 3-PHOSPHATIDYLTRANSFERASE"/>
    <property type="match status" value="1"/>
</dbReference>
<dbReference type="Pfam" id="PF01066">
    <property type="entry name" value="CDP-OH_P_transf"/>
    <property type="match status" value="1"/>
</dbReference>
<dbReference type="EMBL" id="MKVH01000013">
    <property type="protein sequence ID" value="OJX59227.1"/>
    <property type="molecule type" value="Genomic_DNA"/>
</dbReference>
<feature type="transmembrane region" description="Helical" evidence="16">
    <location>
        <begin position="38"/>
        <end position="58"/>
    </location>
</feature>
<keyword evidence="6" id="KW-0444">Lipid biosynthesis</keyword>
<keyword evidence="7 15" id="KW-0808">Transferase</keyword>
<feature type="transmembrane region" description="Helical" evidence="16">
    <location>
        <begin position="153"/>
        <end position="170"/>
    </location>
</feature>
<keyword evidence="12" id="KW-0594">Phospholipid biosynthesis</keyword>
<keyword evidence="10" id="KW-0443">Lipid metabolism</keyword>
<evidence type="ECO:0000256" key="10">
    <source>
        <dbReference type="ARBA" id="ARBA00023098"/>
    </source>
</evidence>
<evidence type="ECO:0000256" key="8">
    <source>
        <dbReference type="ARBA" id="ARBA00022692"/>
    </source>
</evidence>
<evidence type="ECO:0000313" key="18">
    <source>
        <dbReference type="Proteomes" id="UP000184233"/>
    </source>
</evidence>
<comment type="catalytic activity">
    <reaction evidence="14">
        <text>a CDP-1,2-diacyl-sn-glycerol + sn-glycerol 3-phosphate = a 1,2-diacyl-sn-glycero-3-phospho-(1'-sn-glycero-3'-phosphate) + CMP + H(+)</text>
        <dbReference type="Rhea" id="RHEA:12593"/>
        <dbReference type="ChEBI" id="CHEBI:15378"/>
        <dbReference type="ChEBI" id="CHEBI:57597"/>
        <dbReference type="ChEBI" id="CHEBI:58332"/>
        <dbReference type="ChEBI" id="CHEBI:60110"/>
        <dbReference type="ChEBI" id="CHEBI:60377"/>
        <dbReference type="EC" id="2.7.8.5"/>
    </reaction>
</comment>
<name>A0A1M3L1X7_9BACT</name>
<evidence type="ECO:0000256" key="11">
    <source>
        <dbReference type="ARBA" id="ARBA00023136"/>
    </source>
</evidence>
<dbReference type="InterPro" id="IPR000462">
    <property type="entry name" value="CDP-OH_P_trans"/>
</dbReference>
<dbReference type="STRING" id="1895771.BGO89_02060"/>
<protein>
    <recommendedName>
        <fullName evidence="5">CDP-diacylglycerol--glycerol-3-phosphate 3-phosphatidyltransferase</fullName>
        <ecNumber evidence="4">2.7.8.5</ecNumber>
    </recommendedName>
</protein>
<dbReference type="GO" id="GO:0046474">
    <property type="term" value="P:glycerophospholipid biosynthetic process"/>
    <property type="evidence" value="ECO:0007669"/>
    <property type="project" value="TreeGrafter"/>
</dbReference>
<keyword evidence="8 16" id="KW-0812">Transmembrane</keyword>
<dbReference type="PROSITE" id="PS00379">
    <property type="entry name" value="CDP_ALCOHOL_P_TRANSF"/>
    <property type="match status" value="1"/>
</dbReference>
<keyword evidence="9 16" id="KW-1133">Transmembrane helix</keyword>
<proteinExistence type="inferred from homology"/>
<evidence type="ECO:0000256" key="14">
    <source>
        <dbReference type="ARBA" id="ARBA00048586"/>
    </source>
</evidence>
<keyword evidence="13" id="KW-1208">Phospholipid metabolism</keyword>
<dbReference type="Gene3D" id="1.20.120.1760">
    <property type="match status" value="1"/>
</dbReference>
<evidence type="ECO:0000256" key="2">
    <source>
        <dbReference type="ARBA" id="ARBA00005042"/>
    </source>
</evidence>
<dbReference type="GO" id="GO:0008444">
    <property type="term" value="F:CDP-diacylglycerol-glycerol-3-phosphate 3-phosphatidyltransferase activity"/>
    <property type="evidence" value="ECO:0007669"/>
    <property type="project" value="UniProtKB-EC"/>
</dbReference>
<dbReference type="EC" id="2.7.8.5" evidence="4"/>
<keyword evidence="11 16" id="KW-0472">Membrane</keyword>
<evidence type="ECO:0000256" key="5">
    <source>
        <dbReference type="ARBA" id="ARBA00014944"/>
    </source>
</evidence>
<dbReference type="GO" id="GO:0016020">
    <property type="term" value="C:membrane"/>
    <property type="evidence" value="ECO:0007669"/>
    <property type="project" value="UniProtKB-SubCell"/>
</dbReference>
<evidence type="ECO:0000313" key="17">
    <source>
        <dbReference type="EMBL" id="OJX59227.1"/>
    </source>
</evidence>
<accession>A0A1M3L1X7</accession>
<feature type="transmembrane region" description="Helical" evidence="16">
    <location>
        <begin position="127"/>
        <end position="147"/>
    </location>
</feature>
<dbReference type="AlphaFoldDB" id="A0A1M3L1X7"/>
<evidence type="ECO:0000256" key="1">
    <source>
        <dbReference type="ARBA" id="ARBA00004141"/>
    </source>
</evidence>
<evidence type="ECO:0000256" key="7">
    <source>
        <dbReference type="ARBA" id="ARBA00022679"/>
    </source>
</evidence>
<evidence type="ECO:0000256" key="12">
    <source>
        <dbReference type="ARBA" id="ARBA00023209"/>
    </source>
</evidence>
<evidence type="ECO:0000256" key="9">
    <source>
        <dbReference type="ARBA" id="ARBA00022989"/>
    </source>
</evidence>
<dbReference type="InterPro" id="IPR043130">
    <property type="entry name" value="CDP-OH_PTrfase_TM_dom"/>
</dbReference>
<comment type="pathway">
    <text evidence="2">Phospholipid metabolism; phosphatidylglycerol biosynthesis; phosphatidylglycerol from CDP-diacylglycerol: step 1/2.</text>
</comment>
<evidence type="ECO:0000256" key="4">
    <source>
        <dbReference type="ARBA" id="ARBA00013170"/>
    </source>
</evidence>
<organism evidence="17 18">
    <name type="scientific">Candidatus Kapaibacterium thiocyanatum</name>
    <dbReference type="NCBI Taxonomy" id="1895771"/>
    <lineage>
        <taxon>Bacteria</taxon>
        <taxon>Pseudomonadati</taxon>
        <taxon>Candidatus Kapaibacteriota</taxon>
        <taxon>Candidatus Kapaibacteriia</taxon>
        <taxon>Candidatus Kapaibacteriales</taxon>
        <taxon>Candidatus Kapaibacteriaceae</taxon>
        <taxon>Candidatus Kapaibacterium</taxon>
    </lineage>
</organism>
<feature type="transmembrane region" description="Helical" evidence="16">
    <location>
        <begin position="12"/>
        <end position="32"/>
    </location>
</feature>
<gene>
    <name evidence="17" type="ORF">BGO89_02060</name>
</gene>
<comment type="caution">
    <text evidence="17">The sequence shown here is derived from an EMBL/GenBank/DDBJ whole genome shotgun (WGS) entry which is preliminary data.</text>
</comment>
<dbReference type="InterPro" id="IPR004570">
    <property type="entry name" value="Phosphatidylglycerol_P_synth"/>
</dbReference>
<evidence type="ECO:0000256" key="16">
    <source>
        <dbReference type="SAM" id="Phobius"/>
    </source>
</evidence>
<evidence type="ECO:0000256" key="15">
    <source>
        <dbReference type="RuleBase" id="RU003750"/>
    </source>
</evidence>
<dbReference type="Proteomes" id="UP000184233">
    <property type="component" value="Unassembled WGS sequence"/>
</dbReference>
<dbReference type="InterPro" id="IPR050324">
    <property type="entry name" value="CDP-alcohol_PTase-I"/>
</dbReference>
<evidence type="ECO:0000256" key="13">
    <source>
        <dbReference type="ARBA" id="ARBA00023264"/>
    </source>
</evidence>